<dbReference type="CDD" id="cd00093">
    <property type="entry name" value="HTH_XRE"/>
    <property type="match status" value="1"/>
</dbReference>
<dbReference type="AlphaFoldDB" id="A0A3S2TSD3"/>
<feature type="domain" description="HTH cro/C1-type" evidence="2">
    <location>
        <begin position="6"/>
        <end position="61"/>
    </location>
</feature>
<dbReference type="Pfam" id="PF01381">
    <property type="entry name" value="HTH_3"/>
    <property type="match status" value="1"/>
</dbReference>
<proteinExistence type="predicted"/>
<reference evidence="4 5" key="1">
    <citation type="submission" date="2019-01" db="EMBL/GenBank/DDBJ databases">
        <title>Bacillus sp. M5HDSG1-1, whole genome shotgun sequence.</title>
        <authorList>
            <person name="Tuo L."/>
        </authorList>
    </citation>
    <scope>NUCLEOTIDE SEQUENCE [LARGE SCALE GENOMIC DNA]</scope>
    <source>
        <strain evidence="4 5">M5HDSG1-1</strain>
    </source>
</reference>
<keyword evidence="1" id="KW-0238">DNA-binding</keyword>
<feature type="domain" description="Sin" evidence="3">
    <location>
        <begin position="63"/>
        <end position="101"/>
    </location>
</feature>
<dbReference type="Gene3D" id="1.10.260.40">
    <property type="entry name" value="lambda repressor-like DNA-binding domains"/>
    <property type="match status" value="1"/>
</dbReference>
<evidence type="ECO:0000259" key="2">
    <source>
        <dbReference type="PROSITE" id="PS50943"/>
    </source>
</evidence>
<sequence length="108" mass="12176">MVGTALKRLRLEKGYSINELSDRAGVSKSYLSYIERGIQKNPSLQVLSKLASTLDTHVEELLETNPTSTDNLDSEWVNLVEEAIKEGITKDEFSCYLEFIKFKKSSAD</sequence>
<dbReference type="GO" id="GO:0046983">
    <property type="term" value="F:protein dimerization activity"/>
    <property type="evidence" value="ECO:0007669"/>
    <property type="project" value="InterPro"/>
</dbReference>
<gene>
    <name evidence="4" type="ORF">EM808_20010</name>
</gene>
<evidence type="ECO:0000313" key="5">
    <source>
        <dbReference type="Proteomes" id="UP000288024"/>
    </source>
</evidence>
<dbReference type="InterPro" id="IPR036281">
    <property type="entry name" value="SinR/SinI_dimer_dom_sf"/>
</dbReference>
<protein>
    <submittedName>
        <fullName evidence="4">Helix-turn-helix domain-containing protein</fullName>
    </submittedName>
</protein>
<dbReference type="PROSITE" id="PS50943">
    <property type="entry name" value="HTH_CROC1"/>
    <property type="match status" value="1"/>
</dbReference>
<dbReference type="GeneID" id="87618053"/>
<dbReference type="GO" id="GO:0003677">
    <property type="term" value="F:DNA binding"/>
    <property type="evidence" value="ECO:0007669"/>
    <property type="project" value="UniProtKB-KW"/>
</dbReference>
<dbReference type="SUPFAM" id="SSF47406">
    <property type="entry name" value="SinR repressor dimerisation domain-like"/>
    <property type="match status" value="1"/>
</dbReference>
<keyword evidence="5" id="KW-1185">Reference proteome</keyword>
<dbReference type="Pfam" id="PF08671">
    <property type="entry name" value="SinI"/>
    <property type="match status" value="1"/>
</dbReference>
<accession>A0A3S2TSD3</accession>
<dbReference type="InterPro" id="IPR050807">
    <property type="entry name" value="TransReg_Diox_bact_type"/>
</dbReference>
<dbReference type="EMBL" id="RZTZ01000010">
    <property type="protein sequence ID" value="RVT59071.1"/>
    <property type="molecule type" value="Genomic_DNA"/>
</dbReference>
<dbReference type="PROSITE" id="PS51500">
    <property type="entry name" value="SIN"/>
    <property type="match status" value="1"/>
</dbReference>
<name>A0A3S2TSD3_9BACI</name>
<dbReference type="PANTHER" id="PTHR46797:SF13">
    <property type="entry name" value="HTH-TYPE TRANSCRIPTIONAL REGULATOR SINR"/>
    <property type="match status" value="1"/>
</dbReference>
<dbReference type="GO" id="GO:0003700">
    <property type="term" value="F:DNA-binding transcription factor activity"/>
    <property type="evidence" value="ECO:0007669"/>
    <property type="project" value="TreeGrafter"/>
</dbReference>
<dbReference type="InterPro" id="IPR010982">
    <property type="entry name" value="Lambda_DNA-bd_dom_sf"/>
</dbReference>
<evidence type="ECO:0000256" key="1">
    <source>
        <dbReference type="ARBA" id="ARBA00023125"/>
    </source>
</evidence>
<comment type="caution">
    <text evidence="4">The sequence shown here is derived from an EMBL/GenBank/DDBJ whole genome shotgun (WGS) entry which is preliminary data.</text>
</comment>
<dbReference type="InterPro" id="IPR001387">
    <property type="entry name" value="Cro/C1-type_HTH"/>
</dbReference>
<dbReference type="SUPFAM" id="SSF47413">
    <property type="entry name" value="lambda repressor-like DNA-binding domains"/>
    <property type="match status" value="1"/>
</dbReference>
<dbReference type="SMART" id="SM00530">
    <property type="entry name" value="HTH_XRE"/>
    <property type="match status" value="1"/>
</dbReference>
<evidence type="ECO:0000313" key="4">
    <source>
        <dbReference type="EMBL" id="RVT59071.1"/>
    </source>
</evidence>
<organism evidence="4 5">
    <name type="scientific">Niallia taxi</name>
    <dbReference type="NCBI Taxonomy" id="2499688"/>
    <lineage>
        <taxon>Bacteria</taxon>
        <taxon>Bacillati</taxon>
        <taxon>Bacillota</taxon>
        <taxon>Bacilli</taxon>
        <taxon>Bacillales</taxon>
        <taxon>Bacillaceae</taxon>
        <taxon>Niallia</taxon>
    </lineage>
</organism>
<dbReference type="InterPro" id="IPR010981">
    <property type="entry name" value="SinR/SinI_dimer_dom"/>
</dbReference>
<dbReference type="Proteomes" id="UP000288024">
    <property type="component" value="Unassembled WGS sequence"/>
</dbReference>
<dbReference type="GO" id="GO:0005829">
    <property type="term" value="C:cytosol"/>
    <property type="evidence" value="ECO:0007669"/>
    <property type="project" value="TreeGrafter"/>
</dbReference>
<evidence type="ECO:0000259" key="3">
    <source>
        <dbReference type="PROSITE" id="PS51500"/>
    </source>
</evidence>
<dbReference type="PANTHER" id="PTHR46797">
    <property type="entry name" value="HTH-TYPE TRANSCRIPTIONAL REGULATOR"/>
    <property type="match status" value="1"/>
</dbReference>
<dbReference type="RefSeq" id="WP_127740073.1">
    <property type="nucleotide sequence ID" value="NZ_CAJCKN010000003.1"/>
</dbReference>